<feature type="domain" description="Rhamnogalacturonase A/B/Epimerase-like pectate lyase" evidence="2">
    <location>
        <begin position="65"/>
        <end position="294"/>
    </location>
</feature>
<evidence type="ECO:0000259" key="2">
    <source>
        <dbReference type="Pfam" id="PF12708"/>
    </source>
</evidence>
<evidence type="ECO:0000313" key="4">
    <source>
        <dbReference type="Proteomes" id="UP001597557"/>
    </source>
</evidence>
<dbReference type="PROSITE" id="PS51257">
    <property type="entry name" value="PROKAR_LIPOPROTEIN"/>
    <property type="match status" value="1"/>
</dbReference>
<feature type="signal peptide" evidence="1">
    <location>
        <begin position="1"/>
        <end position="20"/>
    </location>
</feature>
<proteinExistence type="predicted"/>
<dbReference type="InterPro" id="IPR024535">
    <property type="entry name" value="RHGA/B-epi-like_pectate_lyase"/>
</dbReference>
<comment type="caution">
    <text evidence="3">The sequence shown here is derived from an EMBL/GenBank/DDBJ whole genome shotgun (WGS) entry which is preliminary data.</text>
</comment>
<organism evidence="3 4">
    <name type="scientific">Mucilaginibacter ximonensis</name>
    <dbReference type="NCBI Taxonomy" id="538021"/>
    <lineage>
        <taxon>Bacteria</taxon>
        <taxon>Pseudomonadati</taxon>
        <taxon>Bacteroidota</taxon>
        <taxon>Sphingobacteriia</taxon>
        <taxon>Sphingobacteriales</taxon>
        <taxon>Sphingobacteriaceae</taxon>
        <taxon>Mucilaginibacter</taxon>
    </lineage>
</organism>
<sequence length="547" mass="57901">MKRLILMLFPVLLIFLSCKKMDNAVPANYQNNAQTTVVARQTSAVVTTPQTPVINVDTVPPADAVSIKKYNAAGNGVTDDSNALQSAINSENTIVLPKGTYIITKTIAMRAGVKIYGIDGAVIKAGLSMKGTLLTQGFFFQLQNNDNCSFINIEFQSARTFKPSEWGNACIYVQNSKNTNISYNFFNFSLPYATNGVDAVWVTGDQSANTIIKGNILKSVGIEYAEAGASGTIVDGNTIDHAPSDGLSAHGNTDTYCTGNVLTNNVITNPGMMGIEDWGNIDGTIIKGNKVTSCGKDPNQHADGMGISAVGINSYVTNNVITDAIAYYIECGRNNTINANTINDSKGQAVGIIANYVSPDASAARRLSNTHTIANNVITGCETSIYVYGNYITTDITIASNTVTNPVNVGISIDNASAAYNIIVTDNNIFLNTANKVSERAACQTYTDLSQRTSNQIVTFNNNTVTYATTANGGTGHEKGFCIASDNAVLTGNKVYGNNIKAGNQPVSGISGNTDPAKNITLVGNIVTGAVNNLGDFAYKTIANNNF</sequence>
<keyword evidence="4" id="KW-1185">Reference proteome</keyword>
<evidence type="ECO:0000256" key="1">
    <source>
        <dbReference type="SAM" id="SignalP"/>
    </source>
</evidence>
<name>A0ABW5Y9Y3_9SPHI</name>
<evidence type="ECO:0000313" key="3">
    <source>
        <dbReference type="EMBL" id="MFD2871591.1"/>
    </source>
</evidence>
<dbReference type="RefSeq" id="WP_377182425.1">
    <property type="nucleotide sequence ID" value="NZ_JBHUPD010000001.1"/>
</dbReference>
<reference evidence="4" key="1">
    <citation type="journal article" date="2019" name="Int. J. Syst. Evol. Microbiol.">
        <title>The Global Catalogue of Microorganisms (GCM) 10K type strain sequencing project: providing services to taxonomists for standard genome sequencing and annotation.</title>
        <authorList>
            <consortium name="The Broad Institute Genomics Platform"/>
            <consortium name="The Broad Institute Genome Sequencing Center for Infectious Disease"/>
            <person name="Wu L."/>
            <person name="Ma J."/>
        </authorList>
    </citation>
    <scope>NUCLEOTIDE SEQUENCE [LARGE SCALE GENOMIC DNA]</scope>
    <source>
        <strain evidence="4">KCTC 22437</strain>
    </source>
</reference>
<dbReference type="InterPro" id="IPR012334">
    <property type="entry name" value="Pectin_lyas_fold"/>
</dbReference>
<dbReference type="SUPFAM" id="SSF51126">
    <property type="entry name" value="Pectin lyase-like"/>
    <property type="match status" value="1"/>
</dbReference>
<dbReference type="Gene3D" id="2.160.20.10">
    <property type="entry name" value="Single-stranded right-handed beta-helix, Pectin lyase-like"/>
    <property type="match status" value="1"/>
</dbReference>
<accession>A0ABW5Y9Y3</accession>
<dbReference type="EMBL" id="JBHUPD010000001">
    <property type="protein sequence ID" value="MFD2871591.1"/>
    <property type="molecule type" value="Genomic_DNA"/>
</dbReference>
<dbReference type="Pfam" id="PF12708">
    <property type="entry name" value="Pect-lyase_RHGA_epim"/>
    <property type="match status" value="1"/>
</dbReference>
<dbReference type="InterPro" id="IPR006626">
    <property type="entry name" value="PbH1"/>
</dbReference>
<dbReference type="SMART" id="SM00710">
    <property type="entry name" value="PbH1"/>
    <property type="match status" value="9"/>
</dbReference>
<feature type="chain" id="PRO_5045380135" evidence="1">
    <location>
        <begin position="21"/>
        <end position="547"/>
    </location>
</feature>
<dbReference type="InterPro" id="IPR011050">
    <property type="entry name" value="Pectin_lyase_fold/virulence"/>
</dbReference>
<dbReference type="Proteomes" id="UP001597557">
    <property type="component" value="Unassembled WGS sequence"/>
</dbReference>
<keyword evidence="1" id="KW-0732">Signal</keyword>
<gene>
    <name evidence="3" type="ORF">ACFS5N_03855</name>
</gene>
<protein>
    <submittedName>
        <fullName evidence="3">Right-handed parallel beta-helix repeat-containing protein</fullName>
    </submittedName>
</protein>